<dbReference type="InterPro" id="IPR007111">
    <property type="entry name" value="NACHT_NTPase"/>
</dbReference>
<sequence length="1560" mass="175876">MRWQICQFERKKKTTTDEPSPRYAHPDSDAPTVFNNEQTGAPSQYTKASLQSTSGRQSLGISQRLPGKNSPKKVLAKQEQTAEQEPAPNKDPAAEQKLTPAQERVDRLKHLENSNLNAGLWKEARKELDEDDLNRLEQFISLGDGNLQGAVVERLKTITESRLKIEVNGKKHNVREGAQKVLNTLRRFEPVIKAATAADSHASLAWGGISAFLPLLSTALCQTDNALTELEVISNILVKFRAIEVFCDLSEWNSAEPSHIRDCYTMLRSKTIELYTEILKHQIVLMRHYEMNRFSRMAKNMTLQPIGDFSAIQTLEHAAEEFLKTIDSSAIHGIDTALTLIGNRVDELFDLAQKSYHTILEVAERQLLEKLPKAESANFDSAFDGFKLPRCLEGTRQEVLDKFRHWAKCTDAENCVFWLSGMAGTGKSTIARTFAHELKDEGRLGASFFFSRGQEDLSRAGKFFPTLALGLAKEVAGFAKCLYESVRRNGGAEGKDFEEQWKFFIHDPLEDLGSSLLAPLQLVLVIDALDECKGAEAVPHLIDLLLAAKDLKTIQLRVLVTSRNETHILESFEGKSSFTWLSLEDESIADSTERDISIYVKHELSGLSGIVRRKYGTENWPEEVQTQRLLEFSGRLFIAAATVCRHLKSSSIPRERLETFLEAARTTKHGIPALDKMYRLILDPLLTEGPDQEEINENYKPVVGAILVSKKPISVSEMAVLFNLSHQNINLVLEKLTSFLIVPQSNTNPVRLYHLSFRDFLINKKRCGDERMFIDEDEAHRRWFHYCLEHLSTSLKKDICGLKHPGTLYSEVERDMVIQHIPRTVQYGCQYWALHLRDTNISSPGTTEVIKTLKFITTHLLHWIEALAMIGRIDDAVTGIVNLKIVASTSGEQEFEKFANDAHRFILYHRQVIEKAPLQVYYTASVFSPTESVVRNTFLEHYPAWIRKAPNTGSHWSAEEQILQCGSSVVMSAISFDGQMAACAAKDTITVWDVVTGKLKHTFTWECPNFGFGGFLIFSPDGHELTAFIASETPSRRKREVWSLITGKQIAALKDNGSHLPSLCDLSSWSWKPSCGDRQERVSFEVGIDNLESNLESTWNFDWGFDLEIGLEHTISADGTTMALFENRCVHIGNTQTRQIICTLNCYSVIDGIALSATRAAILLYHGIKIWDIANNCPVEGQIRGEQAPRNFALSSDGTRLACASSRTVEIWNLDFMRIEHVMEIPHTNIISSIALFPCATKVMVGLQQFGGALVWNIQQRSVSSGSSASDAPASKDPFFLSKDGIKLAIGQIGSRKYWDLIKDELILEPQALLQDGAMSFDGFDGEKNHDETEEWRQRHLGEKYKYKALRFSSDKTRILIFSFESHSYGFEVMSTVNARCEFARHRPCVNAKICNACLSHNSTKVALRFPNRIEVWDMNSEDRKEFKGHKASPVCMAFSPKDTRIAIGWEDNIVSIYNIATGETEQKLQASPALVFSLRFSPDDLLVEEPLYTVDRSVEWITHNQKRVLALPSNLHGQLVYARQHSPYLVEHRANSLAYRTESGRLAAFVFEHAIEIAI</sequence>
<dbReference type="Pfam" id="PF24883">
    <property type="entry name" value="NPHP3_N"/>
    <property type="match status" value="1"/>
</dbReference>
<dbReference type="InterPro" id="IPR027417">
    <property type="entry name" value="P-loop_NTPase"/>
</dbReference>
<dbReference type="Gene3D" id="3.40.50.300">
    <property type="entry name" value="P-loop containing nucleotide triphosphate hydrolases"/>
    <property type="match status" value="1"/>
</dbReference>
<dbReference type="InterPro" id="IPR031359">
    <property type="entry name" value="NACHT_N"/>
</dbReference>
<dbReference type="PROSITE" id="PS50837">
    <property type="entry name" value="NACHT"/>
    <property type="match status" value="1"/>
</dbReference>
<keyword evidence="6" id="KW-1185">Reference proteome</keyword>
<dbReference type="Gene3D" id="2.130.10.10">
    <property type="entry name" value="YVTN repeat-like/Quinoprotein amine dehydrogenase"/>
    <property type="match status" value="3"/>
</dbReference>
<name>A0A9P5GDY1_PENCR</name>
<dbReference type="InterPro" id="IPR001680">
    <property type="entry name" value="WD40_rpt"/>
</dbReference>
<evidence type="ECO:0000256" key="2">
    <source>
        <dbReference type="PROSITE-ProRule" id="PRU00221"/>
    </source>
</evidence>
<feature type="region of interest" description="Disordered" evidence="3">
    <location>
        <begin position="1"/>
        <end position="96"/>
    </location>
</feature>
<reference evidence="5" key="1">
    <citation type="submission" date="2020-02" db="EMBL/GenBank/DDBJ databases">
        <authorList>
            <person name="Lichtner F.J."/>
        </authorList>
    </citation>
    <scope>NUCLEOTIDE SEQUENCE</scope>
    <source>
        <strain evidence="5">G10</strain>
    </source>
</reference>
<dbReference type="SMART" id="SM00320">
    <property type="entry name" value="WD40"/>
    <property type="match status" value="4"/>
</dbReference>
<proteinExistence type="predicted"/>
<dbReference type="PROSITE" id="PS50082">
    <property type="entry name" value="WD_REPEATS_2"/>
    <property type="match status" value="1"/>
</dbReference>
<protein>
    <recommendedName>
        <fullName evidence="4">NACHT domain-containing protein</fullName>
    </recommendedName>
</protein>
<dbReference type="Proteomes" id="UP000701341">
    <property type="component" value="Unassembled WGS sequence"/>
</dbReference>
<keyword evidence="2" id="KW-0853">WD repeat</keyword>
<evidence type="ECO:0000313" key="5">
    <source>
        <dbReference type="EMBL" id="KAF7517351.1"/>
    </source>
</evidence>
<dbReference type="Pfam" id="PF17100">
    <property type="entry name" value="NACHT_N"/>
    <property type="match status" value="1"/>
</dbReference>
<organism evidence="5 6">
    <name type="scientific">Penicillium crustosum</name>
    <name type="common">Blue mold fungus</name>
    <dbReference type="NCBI Taxonomy" id="36656"/>
    <lineage>
        <taxon>Eukaryota</taxon>
        <taxon>Fungi</taxon>
        <taxon>Dikarya</taxon>
        <taxon>Ascomycota</taxon>
        <taxon>Pezizomycotina</taxon>
        <taxon>Eurotiomycetes</taxon>
        <taxon>Eurotiomycetidae</taxon>
        <taxon>Eurotiales</taxon>
        <taxon>Aspergillaceae</taxon>
        <taxon>Penicillium</taxon>
    </lineage>
</organism>
<dbReference type="PANTHER" id="PTHR10039:SF17">
    <property type="entry name" value="FUNGAL STAND N-TERMINAL GOODBYE DOMAIN-CONTAINING PROTEIN-RELATED"/>
    <property type="match status" value="1"/>
</dbReference>
<evidence type="ECO:0000256" key="1">
    <source>
        <dbReference type="ARBA" id="ARBA00022737"/>
    </source>
</evidence>
<keyword evidence="1" id="KW-0677">Repeat</keyword>
<feature type="compositionally biased region" description="Polar residues" evidence="3">
    <location>
        <begin position="33"/>
        <end position="61"/>
    </location>
</feature>
<dbReference type="PANTHER" id="PTHR10039">
    <property type="entry name" value="AMELOGENIN"/>
    <property type="match status" value="1"/>
</dbReference>
<evidence type="ECO:0000256" key="3">
    <source>
        <dbReference type="SAM" id="MobiDB-lite"/>
    </source>
</evidence>
<dbReference type="EMBL" id="JAAOZQ010000117">
    <property type="protein sequence ID" value="KAF7517351.1"/>
    <property type="molecule type" value="Genomic_DNA"/>
</dbReference>
<feature type="repeat" description="WD" evidence="2">
    <location>
        <begin position="1427"/>
        <end position="1468"/>
    </location>
</feature>
<evidence type="ECO:0000259" key="4">
    <source>
        <dbReference type="PROSITE" id="PS50837"/>
    </source>
</evidence>
<evidence type="ECO:0000313" key="6">
    <source>
        <dbReference type="Proteomes" id="UP000701341"/>
    </source>
</evidence>
<comment type="caution">
    <text evidence="5">The sequence shown here is derived from an EMBL/GenBank/DDBJ whole genome shotgun (WGS) entry which is preliminary data.</text>
</comment>
<dbReference type="SUPFAM" id="SSF52540">
    <property type="entry name" value="P-loop containing nucleoside triphosphate hydrolases"/>
    <property type="match status" value="1"/>
</dbReference>
<dbReference type="Pfam" id="PF00400">
    <property type="entry name" value="WD40"/>
    <property type="match status" value="1"/>
</dbReference>
<accession>A0A9P5GDY1</accession>
<dbReference type="InterPro" id="IPR011047">
    <property type="entry name" value="Quinoprotein_ADH-like_sf"/>
</dbReference>
<dbReference type="InterPro" id="IPR056884">
    <property type="entry name" value="NPHP3-like_N"/>
</dbReference>
<dbReference type="SUPFAM" id="SSF50998">
    <property type="entry name" value="Quinoprotein alcohol dehydrogenase-like"/>
    <property type="match status" value="1"/>
</dbReference>
<dbReference type="InterPro" id="IPR015943">
    <property type="entry name" value="WD40/YVTN_repeat-like_dom_sf"/>
</dbReference>
<feature type="domain" description="NACHT" evidence="4">
    <location>
        <begin position="415"/>
        <end position="563"/>
    </location>
</feature>
<feature type="compositionally biased region" description="Basic and acidic residues" evidence="3">
    <location>
        <begin position="14"/>
        <end position="28"/>
    </location>
</feature>
<gene>
    <name evidence="5" type="ORF">PCG10_001268</name>
</gene>